<keyword evidence="7" id="KW-1185">Reference proteome</keyword>
<comment type="catalytic activity">
    <reaction evidence="1">
        <text>[(1-&gt;4)-alpha-D-glucosyl](n) + phosphate = [(1-&gt;4)-alpha-D-glucosyl](n-1) + alpha-D-glucose 1-phosphate</text>
        <dbReference type="Rhea" id="RHEA:41732"/>
        <dbReference type="Rhea" id="RHEA-COMP:9584"/>
        <dbReference type="Rhea" id="RHEA-COMP:9586"/>
        <dbReference type="ChEBI" id="CHEBI:15444"/>
        <dbReference type="ChEBI" id="CHEBI:43474"/>
        <dbReference type="ChEBI" id="CHEBI:58601"/>
        <dbReference type="EC" id="2.4.1.1"/>
    </reaction>
</comment>
<name>A0A846MZR7_9PROT</name>
<dbReference type="GO" id="GO:0005975">
    <property type="term" value="P:carbohydrate metabolic process"/>
    <property type="evidence" value="ECO:0007669"/>
    <property type="project" value="InterPro"/>
</dbReference>
<comment type="caution">
    <text evidence="6">The sequence shown here is derived from an EMBL/GenBank/DDBJ whole genome shotgun (WGS) entry which is preliminary data.</text>
</comment>
<feature type="modified residue" description="N6-(pyridoxal phosphate)lysine" evidence="4">
    <location>
        <position position="606"/>
    </location>
</feature>
<dbReference type="Gene3D" id="3.40.50.2000">
    <property type="entry name" value="Glycogen Phosphorylase B"/>
    <property type="match status" value="3"/>
</dbReference>
<dbReference type="Proteomes" id="UP000570514">
    <property type="component" value="Unassembled WGS sequence"/>
</dbReference>
<protein>
    <submittedName>
        <fullName evidence="6">Starch phosphorylase</fullName>
        <ecNumber evidence="6">2.4.1.1</ecNumber>
    </submittedName>
</protein>
<evidence type="ECO:0000313" key="6">
    <source>
        <dbReference type="EMBL" id="NIK88450.1"/>
    </source>
</evidence>
<dbReference type="Pfam" id="PF00343">
    <property type="entry name" value="Phosphorylase"/>
    <property type="match status" value="1"/>
</dbReference>
<evidence type="ECO:0000256" key="1">
    <source>
        <dbReference type="ARBA" id="ARBA00001275"/>
    </source>
</evidence>
<dbReference type="EMBL" id="JAASRM010000001">
    <property type="protein sequence ID" value="NIK88450.1"/>
    <property type="molecule type" value="Genomic_DNA"/>
</dbReference>
<organism evidence="6 7">
    <name type="scientific">Rhizomicrobium palustre</name>
    <dbReference type="NCBI Taxonomy" id="189966"/>
    <lineage>
        <taxon>Bacteria</taxon>
        <taxon>Pseudomonadati</taxon>
        <taxon>Pseudomonadota</taxon>
        <taxon>Alphaproteobacteria</taxon>
        <taxon>Micropepsales</taxon>
        <taxon>Micropepsaceae</taxon>
        <taxon>Rhizomicrobium</taxon>
    </lineage>
</organism>
<evidence type="ECO:0000256" key="3">
    <source>
        <dbReference type="ARBA" id="ARBA00022533"/>
    </source>
</evidence>
<keyword evidence="3" id="KW-0021">Allosteric enzyme</keyword>
<dbReference type="GO" id="GO:0030170">
    <property type="term" value="F:pyridoxal phosphate binding"/>
    <property type="evidence" value="ECO:0007669"/>
    <property type="project" value="InterPro"/>
</dbReference>
<dbReference type="PANTHER" id="PTHR42655:SF1">
    <property type="entry name" value="GLYCOGEN PHOSPHORYLASE"/>
    <property type="match status" value="1"/>
</dbReference>
<evidence type="ECO:0000313" key="7">
    <source>
        <dbReference type="Proteomes" id="UP000570514"/>
    </source>
</evidence>
<keyword evidence="4" id="KW-0663">Pyridoxal phosphate</keyword>
<dbReference type="PIRSF" id="PIRSF000460">
    <property type="entry name" value="Pprylas_GlgP"/>
    <property type="match status" value="1"/>
</dbReference>
<evidence type="ECO:0000259" key="5">
    <source>
        <dbReference type="Pfam" id="PF11897"/>
    </source>
</evidence>
<proteinExistence type="inferred from homology"/>
<dbReference type="AlphaFoldDB" id="A0A846MZR7"/>
<comment type="similarity">
    <text evidence="2">Belongs to the glycogen phosphorylase family.</text>
</comment>
<dbReference type="InterPro" id="IPR052182">
    <property type="entry name" value="Glycogen/Maltodextrin_Phosph"/>
</dbReference>
<dbReference type="InterPro" id="IPR000811">
    <property type="entry name" value="Glyco_trans_35"/>
</dbReference>
<dbReference type="InterPro" id="IPR024517">
    <property type="entry name" value="Glycogen_phosphorylase_DUF3417"/>
</dbReference>
<dbReference type="EC" id="2.4.1.1" evidence="6"/>
<feature type="domain" description="DUF3417" evidence="5">
    <location>
        <begin position="9"/>
        <end position="116"/>
    </location>
</feature>
<dbReference type="RefSeq" id="WP_167082626.1">
    <property type="nucleotide sequence ID" value="NZ_BAAADC010000001.1"/>
</dbReference>
<accession>A0A846MZR7</accession>
<reference evidence="6 7" key="1">
    <citation type="submission" date="2020-03" db="EMBL/GenBank/DDBJ databases">
        <title>Genomic Encyclopedia of Type Strains, Phase IV (KMG-IV): sequencing the most valuable type-strain genomes for metagenomic binning, comparative biology and taxonomic classification.</title>
        <authorList>
            <person name="Goeker M."/>
        </authorList>
    </citation>
    <scope>NUCLEOTIDE SEQUENCE [LARGE SCALE GENOMIC DNA]</scope>
    <source>
        <strain evidence="6 7">DSM 19867</strain>
    </source>
</reference>
<evidence type="ECO:0000256" key="4">
    <source>
        <dbReference type="PIRSR" id="PIRSR000460-1"/>
    </source>
</evidence>
<sequence>MVTTPLLELPDEIASLRSIALDLRWTWSHEGDALWGYIDEKLWDRTLNPWTVLQGASRERLKQLAADKAFLAKLKAFEDARTEYLTTPGWFRDAGGHAKVGGIAYFSMEFGLGSSLPIYAGGLGILAGDVLKSASDLDIPVVGIGLLYQEGYFRQLIDSAGMQLETYPYNEPAAMPVEPVILPEDGWLRIGLELPGRIVYLRVWKATVGRVTLYLLDSNDPVNSPLDRGITAKLYGGGPELRLMQEIVLGVGGWRVIEALHPEVEICHVNEGHAAFAIIERARQLALKSNLDFWEALWATRAGNLFTTHTPVAAGFDRFPADLLRKYLPYVEGALHGRGVKIDDVIALGRADPSNHDEAFNMAFLAARGSGITIGVSRLHGEVSRRIFQPLFPRWPSCEVPVGYVTNGVHIPTWDSTGSDRIWNKVYGKGRWRTPTGKTREPVSPDVISDEELWSMRGEGRQRLVRYARQHLSRQLREGGFSLDEIRRADTVLDPNVLTLGFARRFTEYKRPNLLLRDLERFDKLLHNAAFPVQIVVAGKAHPADGVGKEMIQSWINLARNPRYRHHVLFLEDYDISLAQELTQGVDVWINTPRRPWEACGTSGMKVLVNGGINCSTLDGWWDEAYTDEVGWSIGDGSGGAAEDVDARDIQSLYEVLEKKVIPEFYDRDSTGLPRAWLNRIRESMGRLTPQFSGARMMTDYVEQAYYPLAKTVRERLKDRCAEAKAMNQWARLLHSRWNSLHIGQPVINQNDGAPHVVVPVYLGEVEPGSVRVEMFADQTAEHAPEVIMLHQEHPIVGSTNGYIFAGAISSPRPLEDFTVRVVPYHPGAHLPAELPLISWQK</sequence>
<gene>
    <name evidence="6" type="ORF">FHS83_001768</name>
</gene>
<dbReference type="SUPFAM" id="SSF53756">
    <property type="entry name" value="UDP-Glycosyltransferase/glycogen phosphorylase"/>
    <property type="match status" value="1"/>
</dbReference>
<keyword evidence="6" id="KW-0328">Glycosyltransferase</keyword>
<dbReference type="Pfam" id="PF11897">
    <property type="entry name" value="DUF3417"/>
    <property type="match status" value="1"/>
</dbReference>
<dbReference type="NCBIfam" id="TIGR02094">
    <property type="entry name" value="more_P_ylases"/>
    <property type="match status" value="1"/>
</dbReference>
<dbReference type="PANTHER" id="PTHR42655">
    <property type="entry name" value="GLYCOGEN PHOSPHORYLASE"/>
    <property type="match status" value="1"/>
</dbReference>
<keyword evidence="6" id="KW-0808">Transferase</keyword>
<dbReference type="InterPro" id="IPR011834">
    <property type="entry name" value="Agluc_phsphrylas"/>
</dbReference>
<evidence type="ECO:0000256" key="2">
    <source>
        <dbReference type="ARBA" id="ARBA00006047"/>
    </source>
</evidence>
<dbReference type="GO" id="GO:0008184">
    <property type="term" value="F:glycogen phosphorylase activity"/>
    <property type="evidence" value="ECO:0007669"/>
    <property type="project" value="InterPro"/>
</dbReference>